<dbReference type="EMBL" id="JAVREJ010000002">
    <property type="protein sequence ID" value="MDT0348636.1"/>
    <property type="molecule type" value="Genomic_DNA"/>
</dbReference>
<feature type="transmembrane region" description="Helical" evidence="1">
    <location>
        <begin position="114"/>
        <end position="134"/>
    </location>
</feature>
<evidence type="ECO:0000313" key="3">
    <source>
        <dbReference type="Proteomes" id="UP001183202"/>
    </source>
</evidence>
<name>A0ABU2N3Z1_9PSEU</name>
<keyword evidence="1" id="KW-1133">Transmembrane helix</keyword>
<organism evidence="2 3">
    <name type="scientific">Pseudonocardia charpentierae</name>
    <dbReference type="NCBI Taxonomy" id="3075545"/>
    <lineage>
        <taxon>Bacteria</taxon>
        <taxon>Bacillati</taxon>
        <taxon>Actinomycetota</taxon>
        <taxon>Actinomycetes</taxon>
        <taxon>Pseudonocardiales</taxon>
        <taxon>Pseudonocardiaceae</taxon>
        <taxon>Pseudonocardia</taxon>
    </lineage>
</organism>
<feature type="transmembrane region" description="Helical" evidence="1">
    <location>
        <begin position="386"/>
        <end position="405"/>
    </location>
</feature>
<comment type="caution">
    <text evidence="2">The sequence shown here is derived from an EMBL/GenBank/DDBJ whole genome shotgun (WGS) entry which is preliminary data.</text>
</comment>
<feature type="transmembrane region" description="Helical" evidence="1">
    <location>
        <begin position="295"/>
        <end position="315"/>
    </location>
</feature>
<evidence type="ECO:0000256" key="1">
    <source>
        <dbReference type="SAM" id="Phobius"/>
    </source>
</evidence>
<sequence>MKKDLSSAVAAIIGSLPGFTLPFVAALVLSPRASDLLLLALSVAITQSVIVSSAVDLTTIAEYGRQFGRGAEPGPAAVRAFRWRVLRFALLLTLLVTPALAFAYASGSSDRGEFLALVAVVAVSPVLAAVASMLSGECVARGAPVVPVAVQAMRSLVPAMLLLAWPSAPLWLVAAALPAGEVIRGVILTISCRRLRRIQTREAQEQAEVLPAHGLIAQAASSGVTQLGPAVDRLFLTSSGTGYISAYEMADRLMYAAAQFFSLTFVYRRVATWARLPTMEADRAERMLRRDARTLGVASAVLTVAGVLGCAAALASGLLPADWTQGFWWGALVMLSVPAHGFNVVGTRMLVVSRKQHFMVWIAIATAVLNAALDAAFYLWIGPIGIVVATVAVRWIMAGVYLVLLRKIVPRTIGQDLDDVRHATGS</sequence>
<feature type="transmembrane region" description="Helical" evidence="1">
    <location>
        <begin position="327"/>
        <end position="346"/>
    </location>
</feature>
<keyword evidence="1" id="KW-0812">Transmembrane</keyword>
<evidence type="ECO:0000313" key="2">
    <source>
        <dbReference type="EMBL" id="MDT0348636.1"/>
    </source>
</evidence>
<feature type="transmembrane region" description="Helical" evidence="1">
    <location>
        <begin position="171"/>
        <end position="191"/>
    </location>
</feature>
<feature type="transmembrane region" description="Helical" evidence="1">
    <location>
        <begin position="36"/>
        <end position="55"/>
    </location>
</feature>
<proteinExistence type="predicted"/>
<dbReference type="RefSeq" id="WP_311554562.1">
    <property type="nucleotide sequence ID" value="NZ_JAVREJ010000002.1"/>
</dbReference>
<feature type="transmembrane region" description="Helical" evidence="1">
    <location>
        <begin position="146"/>
        <end position="165"/>
    </location>
</feature>
<feature type="transmembrane region" description="Helical" evidence="1">
    <location>
        <begin position="88"/>
        <end position="108"/>
    </location>
</feature>
<gene>
    <name evidence="2" type="ORF">RM445_03775</name>
</gene>
<reference evidence="3" key="1">
    <citation type="submission" date="2023-07" db="EMBL/GenBank/DDBJ databases">
        <title>30 novel species of actinomycetes from the DSMZ collection.</title>
        <authorList>
            <person name="Nouioui I."/>
        </authorList>
    </citation>
    <scope>NUCLEOTIDE SEQUENCE [LARGE SCALE GENOMIC DNA]</scope>
    <source>
        <strain evidence="3">DSM 45834</strain>
    </source>
</reference>
<protein>
    <submittedName>
        <fullName evidence="2">Polysaccharide biosynthesis C-terminal domain-containing protein</fullName>
    </submittedName>
</protein>
<keyword evidence="3" id="KW-1185">Reference proteome</keyword>
<feature type="transmembrane region" description="Helical" evidence="1">
    <location>
        <begin position="358"/>
        <end position="380"/>
    </location>
</feature>
<feature type="transmembrane region" description="Helical" evidence="1">
    <location>
        <begin position="7"/>
        <end position="30"/>
    </location>
</feature>
<accession>A0ABU2N3Z1</accession>
<dbReference type="Proteomes" id="UP001183202">
    <property type="component" value="Unassembled WGS sequence"/>
</dbReference>
<keyword evidence="1" id="KW-0472">Membrane</keyword>